<keyword evidence="2 4" id="KW-0963">Cytoplasm</keyword>
<gene>
    <name evidence="4" type="primary">napD</name>
    <name evidence="5" type="ORF">ND2E_0527</name>
</gene>
<dbReference type="Proteomes" id="UP000029843">
    <property type="component" value="Unassembled WGS sequence"/>
</dbReference>
<dbReference type="RefSeq" id="WP_033095570.1">
    <property type="nucleotide sequence ID" value="NZ_JQED01000055.1"/>
</dbReference>
<dbReference type="HAMAP" id="MF_02200">
    <property type="entry name" value="NapD"/>
    <property type="match status" value="1"/>
</dbReference>
<evidence type="ECO:0000256" key="1">
    <source>
        <dbReference type="ARBA" id="ARBA00004496"/>
    </source>
</evidence>
<comment type="caution">
    <text evidence="5">The sequence shown here is derived from an EMBL/GenBank/DDBJ whole genome shotgun (WGS) entry which is preliminary data.</text>
</comment>
<evidence type="ECO:0000256" key="4">
    <source>
        <dbReference type="HAMAP-Rule" id="MF_02200"/>
    </source>
</evidence>
<dbReference type="PATRIC" id="fig|28229.4.peg.4011"/>
<evidence type="ECO:0000313" key="5">
    <source>
        <dbReference type="EMBL" id="KGJ87120.1"/>
    </source>
</evidence>
<dbReference type="PANTHER" id="PTHR38603:SF1">
    <property type="entry name" value="CHAPERONE NAPD"/>
    <property type="match status" value="1"/>
</dbReference>
<comment type="subunit">
    <text evidence="4">Interacts with the cytoplasmic NapA precursor.</text>
</comment>
<evidence type="ECO:0000256" key="2">
    <source>
        <dbReference type="ARBA" id="ARBA00022490"/>
    </source>
</evidence>
<name>A0A099KA44_COLPS</name>
<evidence type="ECO:0000313" key="6">
    <source>
        <dbReference type="Proteomes" id="UP000029843"/>
    </source>
</evidence>
<comment type="similarity">
    <text evidence="4">Belongs to the NapD family.</text>
</comment>
<accession>A0A099KA44</accession>
<reference evidence="5 6" key="1">
    <citation type="submission" date="2014-08" db="EMBL/GenBank/DDBJ databases">
        <title>Genomic and Phenotypic Diversity of Colwellia psychrerythraea strains from Disparate Marine Basins.</title>
        <authorList>
            <person name="Techtmann S.M."/>
            <person name="Stelling S.C."/>
            <person name="Utturkar S.M."/>
            <person name="Alshibli N."/>
            <person name="Harris A."/>
            <person name="Brown S.D."/>
            <person name="Hazen T.C."/>
        </authorList>
    </citation>
    <scope>NUCLEOTIDE SEQUENCE [LARGE SCALE GENOMIC DNA]</scope>
    <source>
        <strain evidence="5 6">ND2E</strain>
    </source>
</reference>
<sequence>MTQNNHRSSEYHVASLVASPILAQLDEVKAVITAVEGAEIHAVSDEGKIVFTVEGTGFKDLDKKIDIIRVHKGILNLSPVYHQVLDEEQEKKLAESDKADEVSHQVK</sequence>
<comment type="function">
    <text evidence="4">Chaperone for NapA, the catalytic subunit of the periplasmic nitrate reductase. It binds directly and specifically to the twin-arginine signal peptide of NapA, preventing premature interaction with the Tat translocase and premature export.</text>
</comment>
<dbReference type="Pfam" id="PF03927">
    <property type="entry name" value="NapD"/>
    <property type="match status" value="1"/>
</dbReference>
<dbReference type="OrthoDB" id="5770785at2"/>
<evidence type="ECO:0000256" key="3">
    <source>
        <dbReference type="ARBA" id="ARBA00023186"/>
    </source>
</evidence>
<dbReference type="GO" id="GO:0005048">
    <property type="term" value="F:signal sequence binding"/>
    <property type="evidence" value="ECO:0007669"/>
    <property type="project" value="UniProtKB-UniRule"/>
</dbReference>
<dbReference type="InterPro" id="IPR005623">
    <property type="entry name" value="Chaperone_NapD_NO3_reduct"/>
</dbReference>
<dbReference type="GO" id="GO:0005737">
    <property type="term" value="C:cytoplasm"/>
    <property type="evidence" value="ECO:0007669"/>
    <property type="project" value="UniProtKB-SubCell"/>
</dbReference>
<keyword evidence="3 4" id="KW-0143">Chaperone</keyword>
<dbReference type="Gene3D" id="3.30.70.920">
    <property type="match status" value="1"/>
</dbReference>
<organism evidence="5 6">
    <name type="scientific">Colwellia psychrerythraea</name>
    <name type="common">Vibrio psychroerythus</name>
    <dbReference type="NCBI Taxonomy" id="28229"/>
    <lineage>
        <taxon>Bacteria</taxon>
        <taxon>Pseudomonadati</taxon>
        <taxon>Pseudomonadota</taxon>
        <taxon>Gammaproteobacteria</taxon>
        <taxon>Alteromonadales</taxon>
        <taxon>Colwelliaceae</taxon>
        <taxon>Colwellia</taxon>
    </lineage>
</organism>
<dbReference type="EMBL" id="JQED01000055">
    <property type="protein sequence ID" value="KGJ87120.1"/>
    <property type="molecule type" value="Genomic_DNA"/>
</dbReference>
<proteinExistence type="inferred from homology"/>
<dbReference type="PANTHER" id="PTHR38603">
    <property type="entry name" value="CHAPERONE NAPD"/>
    <property type="match status" value="1"/>
</dbReference>
<dbReference type="GO" id="GO:0051224">
    <property type="term" value="P:negative regulation of protein transport"/>
    <property type="evidence" value="ECO:0007669"/>
    <property type="project" value="UniProtKB-UniRule"/>
</dbReference>
<dbReference type="AlphaFoldDB" id="A0A099KA44"/>
<comment type="subcellular location">
    <subcellularLocation>
        <location evidence="1 4">Cytoplasm</location>
    </subcellularLocation>
</comment>
<protein>
    <recommendedName>
        <fullName evidence="4">Chaperone NapD</fullName>
    </recommendedName>
    <alternativeName>
        <fullName evidence="4">NapA signal peptide-binding chaperone NapD</fullName>
    </alternativeName>
</protein>